<gene>
    <name evidence="1" type="ORF">CAMP_LOCUS10640</name>
</gene>
<reference evidence="1" key="1">
    <citation type="submission" date="2022-11" db="EMBL/GenBank/DDBJ databases">
        <authorList>
            <person name="Kikuchi T."/>
        </authorList>
    </citation>
    <scope>NUCLEOTIDE SEQUENCE</scope>
    <source>
        <strain evidence="1">PS1010</strain>
    </source>
</reference>
<dbReference type="EMBL" id="CANHGI010000004">
    <property type="protein sequence ID" value="CAI5448003.1"/>
    <property type="molecule type" value="Genomic_DNA"/>
</dbReference>
<dbReference type="AlphaFoldDB" id="A0A9P1IRF7"/>
<proteinExistence type="predicted"/>
<dbReference type="OrthoDB" id="5824971at2759"/>
<comment type="caution">
    <text evidence="1">The sequence shown here is derived from an EMBL/GenBank/DDBJ whole genome shotgun (WGS) entry which is preliminary data.</text>
</comment>
<organism evidence="1 2">
    <name type="scientific">Caenorhabditis angaria</name>
    <dbReference type="NCBI Taxonomy" id="860376"/>
    <lineage>
        <taxon>Eukaryota</taxon>
        <taxon>Metazoa</taxon>
        <taxon>Ecdysozoa</taxon>
        <taxon>Nematoda</taxon>
        <taxon>Chromadorea</taxon>
        <taxon>Rhabditida</taxon>
        <taxon>Rhabditina</taxon>
        <taxon>Rhabditomorpha</taxon>
        <taxon>Rhabditoidea</taxon>
        <taxon>Rhabditidae</taxon>
        <taxon>Peloderinae</taxon>
        <taxon>Caenorhabditis</taxon>
    </lineage>
</organism>
<dbReference type="Proteomes" id="UP001152747">
    <property type="component" value="Unassembled WGS sequence"/>
</dbReference>
<keyword evidence="2" id="KW-1185">Reference proteome</keyword>
<sequence>MADINRRKRLHELVDFREELREQQVNLEHEELQFGIAIQKRTEILNKSSDDQDKSDSEDEDHFLESLRISEENIHQHRQKMLEIQSKIIDIKESILSLEILIKIDEQKQNGLSTK</sequence>
<evidence type="ECO:0000313" key="2">
    <source>
        <dbReference type="Proteomes" id="UP001152747"/>
    </source>
</evidence>
<protein>
    <submittedName>
        <fullName evidence="1">Uncharacterized protein</fullName>
    </submittedName>
</protein>
<accession>A0A9P1IRF7</accession>
<name>A0A9P1IRF7_9PELO</name>
<evidence type="ECO:0000313" key="1">
    <source>
        <dbReference type="EMBL" id="CAI5448003.1"/>
    </source>
</evidence>